<evidence type="ECO:0000256" key="1">
    <source>
        <dbReference type="SAM" id="Coils"/>
    </source>
</evidence>
<protein>
    <submittedName>
        <fullName evidence="2">Death-associated protein 1</fullName>
    </submittedName>
</protein>
<evidence type="ECO:0000313" key="2">
    <source>
        <dbReference type="EMBL" id="PKU42969.1"/>
    </source>
</evidence>
<accession>A0A2I0UA91</accession>
<dbReference type="EMBL" id="KZ505945">
    <property type="protein sequence ID" value="PKU42969.1"/>
    <property type="molecule type" value="Genomic_DNA"/>
</dbReference>
<keyword evidence="1" id="KW-0175">Coiled coil</keyword>
<keyword evidence="3" id="KW-1185">Reference proteome</keyword>
<reference evidence="3" key="1">
    <citation type="submission" date="2017-11" db="EMBL/GenBank/DDBJ databases">
        <authorList>
            <person name="Lima N.C."/>
            <person name="Parody-Merino A.M."/>
            <person name="Battley P.F."/>
            <person name="Fidler A.E."/>
            <person name="Prosdocimi F."/>
        </authorList>
    </citation>
    <scope>NUCLEOTIDE SEQUENCE [LARGE SCALE GENOMIC DNA]</scope>
</reference>
<organism evidence="2 3">
    <name type="scientific">Limosa lapponica baueri</name>
    <dbReference type="NCBI Taxonomy" id="1758121"/>
    <lineage>
        <taxon>Eukaryota</taxon>
        <taxon>Metazoa</taxon>
        <taxon>Chordata</taxon>
        <taxon>Craniata</taxon>
        <taxon>Vertebrata</taxon>
        <taxon>Euteleostomi</taxon>
        <taxon>Archelosauria</taxon>
        <taxon>Archosauria</taxon>
        <taxon>Dinosauria</taxon>
        <taxon>Saurischia</taxon>
        <taxon>Theropoda</taxon>
        <taxon>Coelurosauria</taxon>
        <taxon>Aves</taxon>
        <taxon>Neognathae</taxon>
        <taxon>Neoaves</taxon>
        <taxon>Charadriiformes</taxon>
        <taxon>Scolopacidae</taxon>
        <taxon>Limosa</taxon>
    </lineage>
</organism>
<dbReference type="Proteomes" id="UP000233556">
    <property type="component" value="Unassembled WGS sequence"/>
</dbReference>
<sequence length="150" mass="17164">MVSTWQKAMATLNSTPTASQKKLRWEHAVYPGVRLQGVPYSHASTSSTEHTCGRCAQVEELLHLVAELEKEVSRLKSIRESRRETDYWNRTLHSLEEAQQADRTCDREGSLSYRHLAEHCDLRKIEDSVDNDIIYKIRNSCGILIAHTAL</sequence>
<dbReference type="AlphaFoldDB" id="A0A2I0UA91"/>
<feature type="coiled-coil region" evidence="1">
    <location>
        <begin position="58"/>
        <end position="85"/>
    </location>
</feature>
<proteinExistence type="predicted"/>
<gene>
    <name evidence="2" type="ORF">llap_6730</name>
</gene>
<reference evidence="3" key="2">
    <citation type="submission" date="2017-12" db="EMBL/GenBank/DDBJ databases">
        <title>Genome sequence of the Bar-tailed Godwit (Limosa lapponica baueri).</title>
        <authorList>
            <person name="Lima N.C.B."/>
            <person name="Parody-Merino A.M."/>
            <person name="Battley P.F."/>
            <person name="Fidler A.E."/>
            <person name="Prosdocimi F."/>
        </authorList>
    </citation>
    <scope>NUCLEOTIDE SEQUENCE [LARGE SCALE GENOMIC DNA]</scope>
</reference>
<evidence type="ECO:0000313" key="3">
    <source>
        <dbReference type="Proteomes" id="UP000233556"/>
    </source>
</evidence>
<name>A0A2I0UA91_LIMLA</name>